<feature type="coiled-coil region" evidence="1">
    <location>
        <begin position="41"/>
        <end position="68"/>
    </location>
</feature>
<keyword evidence="1" id="KW-0175">Coiled coil</keyword>
<feature type="domain" description="Retrotransposon gag" evidence="3">
    <location>
        <begin position="215"/>
        <end position="303"/>
    </location>
</feature>
<feature type="non-terminal residue" evidence="4">
    <location>
        <position position="340"/>
    </location>
</feature>
<dbReference type="Pfam" id="PF03732">
    <property type="entry name" value="Retrotrans_gag"/>
    <property type="match status" value="1"/>
</dbReference>
<dbReference type="OrthoDB" id="5552562at2759"/>
<dbReference type="InterPro" id="IPR032567">
    <property type="entry name" value="RTL1-rel"/>
</dbReference>
<name>X8IXA3_9AGAM</name>
<dbReference type="PANTHER" id="PTHR15503:SF22">
    <property type="entry name" value="TRANSPOSON TY3-I GAG POLYPROTEIN"/>
    <property type="match status" value="1"/>
</dbReference>
<feature type="compositionally biased region" description="Polar residues" evidence="2">
    <location>
        <begin position="1"/>
        <end position="14"/>
    </location>
</feature>
<feature type="region of interest" description="Disordered" evidence="2">
    <location>
        <begin position="1"/>
        <end position="33"/>
    </location>
</feature>
<evidence type="ECO:0000256" key="2">
    <source>
        <dbReference type="SAM" id="MobiDB-lite"/>
    </source>
</evidence>
<evidence type="ECO:0000256" key="1">
    <source>
        <dbReference type="SAM" id="Coils"/>
    </source>
</evidence>
<evidence type="ECO:0000259" key="3">
    <source>
        <dbReference type="Pfam" id="PF03732"/>
    </source>
</evidence>
<dbReference type="Proteomes" id="UP000030108">
    <property type="component" value="Unassembled WGS sequence"/>
</dbReference>
<organism evidence="4 5">
    <name type="scientific">Rhizoctonia solani AG-3 Rhs1AP</name>
    <dbReference type="NCBI Taxonomy" id="1086054"/>
    <lineage>
        <taxon>Eukaryota</taxon>
        <taxon>Fungi</taxon>
        <taxon>Dikarya</taxon>
        <taxon>Basidiomycota</taxon>
        <taxon>Agaricomycotina</taxon>
        <taxon>Agaricomycetes</taxon>
        <taxon>Cantharellales</taxon>
        <taxon>Ceratobasidiaceae</taxon>
        <taxon>Rhizoctonia</taxon>
    </lineage>
</organism>
<gene>
    <name evidence="4" type="ORF">RSOL_071960</name>
</gene>
<dbReference type="AlphaFoldDB" id="X8IXA3"/>
<sequence>MATRTSRTPGSSRAPSEARPEPTIIPPTPQLPAGEDIEPGLKDIYQLLQHLNIKVTKLQEDLTNVENLVVDQDATISANRKSIEDLVALTNSTQDMVTRVESEVQALQPSTPQKGPTRPDVDPTPKPAPPCRTVRITSRSHSPDIKPLHHSRSPSPLLGSFGLRPAKVKEPDAFDGTRGKTAEDWLLRVAIWFRTVAPTFPDEESIILHILGMTKGRAADWARPHISRIMARKTNRLSSFVEFGQEFTKHFQDPNAKRMAARKLNELNQATDVESYITDFENLAAELEWNEEAYQAAFEKGLHWKVKELLSQVYPAPSTFEEIKTHARRIDTTRRENEAS</sequence>
<dbReference type="PANTHER" id="PTHR15503">
    <property type="entry name" value="LDOC1 RELATED"/>
    <property type="match status" value="1"/>
</dbReference>
<protein>
    <submittedName>
        <fullName evidence="4">Retrotransposon gag protein</fullName>
    </submittedName>
</protein>
<comment type="caution">
    <text evidence="4">The sequence shown here is derived from an EMBL/GenBank/DDBJ whole genome shotgun (WGS) entry which is preliminary data.</text>
</comment>
<accession>X8IXA3</accession>
<dbReference type="EMBL" id="JATN01000322">
    <property type="protein sequence ID" value="EUC54758.1"/>
    <property type="molecule type" value="Genomic_DNA"/>
</dbReference>
<reference evidence="5" key="1">
    <citation type="journal article" date="2014" name="Genome Announc.">
        <title>Draft genome sequence of the plant-pathogenic soil fungus Rhizoctonia solani anastomosis group 3 strain Rhs1AP.</title>
        <authorList>
            <person name="Cubeta M.A."/>
            <person name="Thomas E."/>
            <person name="Dean R.A."/>
            <person name="Jabaji S."/>
            <person name="Neate S.M."/>
            <person name="Tavantzis S."/>
            <person name="Toda T."/>
            <person name="Vilgalys R."/>
            <person name="Bharathan N."/>
            <person name="Fedorova-Abrams N."/>
            <person name="Pakala S.B."/>
            <person name="Pakala S.M."/>
            <person name="Zafar N."/>
            <person name="Joardar V."/>
            <person name="Losada L."/>
            <person name="Nierman W.C."/>
        </authorList>
    </citation>
    <scope>NUCLEOTIDE SEQUENCE [LARGE SCALE GENOMIC DNA]</scope>
    <source>
        <strain evidence="5">AG-3</strain>
    </source>
</reference>
<proteinExistence type="predicted"/>
<dbReference type="InterPro" id="IPR005162">
    <property type="entry name" value="Retrotrans_gag_dom"/>
</dbReference>
<evidence type="ECO:0000313" key="4">
    <source>
        <dbReference type="EMBL" id="EUC54758.1"/>
    </source>
</evidence>
<evidence type="ECO:0000313" key="5">
    <source>
        <dbReference type="Proteomes" id="UP000030108"/>
    </source>
</evidence>
<feature type="compositionally biased region" description="Polar residues" evidence="2">
    <location>
        <begin position="105"/>
        <end position="114"/>
    </location>
</feature>
<feature type="region of interest" description="Disordered" evidence="2">
    <location>
        <begin position="102"/>
        <end position="161"/>
    </location>
</feature>